<reference evidence="2" key="1">
    <citation type="submission" date="2009-12" db="EMBL/GenBank/DDBJ databases">
        <authorList>
            <person name="Weinstock G."/>
            <person name="Sodergren E."/>
            <person name="Clifton S."/>
            <person name="Fulton L."/>
            <person name="Fulton B."/>
            <person name="Courtney L."/>
            <person name="Fronick C."/>
            <person name="Harrison M."/>
            <person name="Strong C."/>
            <person name="Farmer C."/>
            <person name="Delahaunty K."/>
            <person name="Markovic C."/>
            <person name="Hall O."/>
            <person name="Minx P."/>
            <person name="Tomlinson C."/>
            <person name="Mitreva M."/>
            <person name="Nelson J."/>
            <person name="Hou S."/>
            <person name="Wollam A."/>
            <person name="Pepin K.H."/>
            <person name="Johnson M."/>
            <person name="Bhonagiri V."/>
            <person name="Nash W.E."/>
            <person name="Warren W."/>
            <person name="Chinwalla A."/>
            <person name="Mardis E.R."/>
            <person name="Wilson R.K."/>
        </authorList>
    </citation>
    <scope>NUCLEOTIDE SEQUENCE [LARGE SCALE GENOMIC DNA]</scope>
    <source>
        <strain evidence="2">DSM 15176</strain>
    </source>
</reference>
<dbReference type="EMBL" id="ACBY02000045">
    <property type="protein sequence ID" value="EFB75032.1"/>
    <property type="molecule type" value="Genomic_DNA"/>
</dbReference>
<feature type="signal peptide" evidence="1">
    <location>
        <begin position="1"/>
        <end position="27"/>
    </location>
</feature>
<keyword evidence="1" id="KW-0732">Signal</keyword>
<dbReference type="AlphaFoldDB" id="D1PQK0"/>
<evidence type="ECO:0000256" key="1">
    <source>
        <dbReference type="SAM" id="SignalP"/>
    </source>
</evidence>
<keyword evidence="3" id="KW-1185">Reference proteome</keyword>
<gene>
    <name evidence="2" type="ORF">SUBVAR_06669</name>
</gene>
<sequence length="131" mass="14378">MKSSGTIMIPLAVVALLALLLAGNAAAHPHRGAPEPAEIHYRPAIRYEDELYLYISQPPFGEVERENLSYAATLAGDLPSSQLPTENLQSCGCPELVNGRIYRSEKHPEYLFVHNAEEDRMVAFVAESPSS</sequence>
<comment type="caution">
    <text evidence="2">The sequence shown here is derived from an EMBL/GenBank/DDBJ whole genome shotgun (WGS) entry which is preliminary data.</text>
</comment>
<dbReference type="HOGENOM" id="CLU_1926484_0_0_9"/>
<name>D1PQK0_9FIRM</name>
<proteinExistence type="predicted"/>
<evidence type="ECO:0000313" key="2">
    <source>
        <dbReference type="EMBL" id="EFB75032.1"/>
    </source>
</evidence>
<dbReference type="RefSeq" id="WP_007048028.1">
    <property type="nucleotide sequence ID" value="NZ_GG704770.1"/>
</dbReference>
<feature type="chain" id="PRO_5003025748" evidence="1">
    <location>
        <begin position="28"/>
        <end position="131"/>
    </location>
</feature>
<accession>D1PQK0</accession>
<protein>
    <submittedName>
        <fullName evidence="2">Uncharacterized protein</fullName>
    </submittedName>
</protein>
<dbReference type="Proteomes" id="UP000003438">
    <property type="component" value="Unassembled WGS sequence"/>
</dbReference>
<evidence type="ECO:0000313" key="3">
    <source>
        <dbReference type="Proteomes" id="UP000003438"/>
    </source>
</evidence>
<organism evidence="2 3">
    <name type="scientific">Subdoligranulum variabile DSM 15176</name>
    <dbReference type="NCBI Taxonomy" id="411471"/>
    <lineage>
        <taxon>Bacteria</taxon>
        <taxon>Bacillati</taxon>
        <taxon>Bacillota</taxon>
        <taxon>Clostridia</taxon>
        <taxon>Eubacteriales</taxon>
        <taxon>Oscillospiraceae</taxon>
        <taxon>Subdoligranulum</taxon>
    </lineage>
</organism>